<dbReference type="Pfam" id="PF07992">
    <property type="entry name" value="Pyr_redox_2"/>
    <property type="match status" value="1"/>
</dbReference>
<dbReference type="PRINTS" id="PR00411">
    <property type="entry name" value="PNDRDTASEI"/>
</dbReference>
<evidence type="ECO:0000313" key="12">
    <source>
        <dbReference type="Proteomes" id="UP000294003"/>
    </source>
</evidence>
<evidence type="ECO:0000256" key="6">
    <source>
        <dbReference type="ARBA" id="ARBA00022827"/>
    </source>
</evidence>
<sequence>MNPTRPLFSLPATARLFLKPKPKGSYIRTFAVSASRAMPEYKLKDLTSLSLQPGDKKEVEVEGIEGGAKVLVVNAGGSIQALGPHCTHYGAPLVKGVLAKGGRLTCPWHGACFNAKTGDVEDAPALDALPTFKVVERDGAVYVQGEEGLIKAGKRSPTFKCSKAPAPDADRVVVVGGGSGALGLVEGLRVCGFGGSITMISNEGYLPIDRPKLSKALITDQAKIQWRDAEFFKSGSVDVVQDEVVDVDLANKTVLTKSKERYPYTKLVLATGGAPRSLPVQGFKVLGNIFVLRTIHDTKNIVNAIGEKGKKIVIIGSSFIGMEIAKATSSDNDVTIVGQESVPLERVLGEEVGGGIQKLMEGTGVKFHMLAGVEKAEPKESDPSVVGSVVLKDGTKLKADLVILGVGVAPSTEYLKENKVVRLEEDGSLKVDENYLVAGLKDVYAIGDIAKFPYHGPGGEGTYTRIEHWNVAQNQGRGVARHIVNPSLKGEFFTPVFWSALTGQLRYCGSTANGWDDLVLQGNLAEGKFVAYYCKGDTVVAVASMMVDPAMSKAAQLMKMGAMPSKGELKNGLNILDVALPA</sequence>
<dbReference type="PANTHER" id="PTHR43557:SF2">
    <property type="entry name" value="RIESKE DOMAIN-CONTAINING PROTEIN-RELATED"/>
    <property type="match status" value="1"/>
</dbReference>
<dbReference type="InterPro" id="IPR036188">
    <property type="entry name" value="FAD/NAD-bd_sf"/>
</dbReference>
<keyword evidence="3" id="KW-0285">Flavoprotein</keyword>
<reference evidence="11 12" key="1">
    <citation type="submission" date="2018-06" db="EMBL/GenBank/DDBJ databases">
        <title>Complete Genomes of Monosporascus.</title>
        <authorList>
            <person name="Robinson A.J."/>
            <person name="Natvig D.O."/>
        </authorList>
    </citation>
    <scope>NUCLEOTIDE SEQUENCE [LARGE SCALE GENOMIC DNA]</scope>
    <source>
        <strain evidence="11 12">CBS 609.92</strain>
    </source>
</reference>
<comment type="cofactor">
    <cofactor evidence="1">
        <name>FAD</name>
        <dbReference type="ChEBI" id="CHEBI:57692"/>
    </cofactor>
</comment>
<dbReference type="Pfam" id="PF00355">
    <property type="entry name" value="Rieske"/>
    <property type="match status" value="1"/>
</dbReference>
<keyword evidence="4" id="KW-0001">2Fe-2S</keyword>
<keyword evidence="6" id="KW-0274">FAD</keyword>
<dbReference type="SUPFAM" id="SSF55424">
    <property type="entry name" value="FAD/NAD-linked reductases, dimerisation (C-terminal) domain"/>
    <property type="match status" value="1"/>
</dbReference>
<dbReference type="InterPro" id="IPR023753">
    <property type="entry name" value="FAD/NAD-binding_dom"/>
</dbReference>
<dbReference type="SUPFAM" id="SSF51905">
    <property type="entry name" value="FAD/NAD(P)-binding domain"/>
    <property type="match status" value="2"/>
</dbReference>
<dbReference type="Gene3D" id="3.30.390.30">
    <property type="match status" value="1"/>
</dbReference>
<organism evidence="11 12">
    <name type="scientific">Monosporascus cannonballus</name>
    <dbReference type="NCBI Taxonomy" id="155416"/>
    <lineage>
        <taxon>Eukaryota</taxon>
        <taxon>Fungi</taxon>
        <taxon>Dikarya</taxon>
        <taxon>Ascomycota</taxon>
        <taxon>Pezizomycotina</taxon>
        <taxon>Sordariomycetes</taxon>
        <taxon>Xylariomycetidae</taxon>
        <taxon>Xylariales</taxon>
        <taxon>Xylariales incertae sedis</taxon>
        <taxon>Monosporascus</taxon>
    </lineage>
</organism>
<keyword evidence="9" id="KW-0411">Iron-sulfur</keyword>
<dbReference type="SUPFAM" id="SSF50022">
    <property type="entry name" value="ISP domain"/>
    <property type="match status" value="1"/>
</dbReference>
<proteinExistence type="inferred from homology"/>
<dbReference type="EMBL" id="QJNS01000011">
    <property type="protein sequence ID" value="RYO94303.1"/>
    <property type="molecule type" value="Genomic_DNA"/>
</dbReference>
<dbReference type="InterPro" id="IPR017941">
    <property type="entry name" value="Rieske_2Fe-2S"/>
</dbReference>
<dbReference type="Gene3D" id="2.102.10.10">
    <property type="entry name" value="Rieske [2Fe-2S] iron-sulphur domain"/>
    <property type="match status" value="1"/>
</dbReference>
<dbReference type="CDD" id="cd03478">
    <property type="entry name" value="Rieske_AIFL_N"/>
    <property type="match status" value="1"/>
</dbReference>
<dbReference type="PANTHER" id="PTHR43557">
    <property type="entry name" value="APOPTOSIS-INDUCING FACTOR 1"/>
    <property type="match status" value="1"/>
</dbReference>
<evidence type="ECO:0000256" key="4">
    <source>
        <dbReference type="ARBA" id="ARBA00022714"/>
    </source>
</evidence>
<comment type="similarity">
    <text evidence="2">Belongs to the FAD-dependent oxidoreductase family.</text>
</comment>
<keyword evidence="12" id="KW-1185">Reference proteome</keyword>
<dbReference type="PRINTS" id="PR00368">
    <property type="entry name" value="FADPNR"/>
</dbReference>
<comment type="caution">
    <text evidence="11">The sequence shown here is derived from an EMBL/GenBank/DDBJ whole genome shotgun (WGS) entry which is preliminary data.</text>
</comment>
<evidence type="ECO:0000256" key="9">
    <source>
        <dbReference type="ARBA" id="ARBA00023014"/>
    </source>
</evidence>
<evidence type="ECO:0000256" key="1">
    <source>
        <dbReference type="ARBA" id="ARBA00001974"/>
    </source>
</evidence>
<protein>
    <recommendedName>
        <fullName evidence="10">Rieske domain-containing protein</fullName>
    </recommendedName>
</protein>
<evidence type="ECO:0000256" key="8">
    <source>
        <dbReference type="ARBA" id="ARBA00023004"/>
    </source>
</evidence>
<evidence type="ECO:0000256" key="3">
    <source>
        <dbReference type="ARBA" id="ARBA00022630"/>
    </source>
</evidence>
<keyword evidence="7" id="KW-0560">Oxidoreductase</keyword>
<evidence type="ECO:0000259" key="10">
    <source>
        <dbReference type="PROSITE" id="PS51296"/>
    </source>
</evidence>
<dbReference type="Gene3D" id="3.50.50.60">
    <property type="entry name" value="FAD/NAD(P)-binding domain"/>
    <property type="match status" value="2"/>
</dbReference>
<accession>A0ABY0HIM2</accession>
<evidence type="ECO:0000256" key="2">
    <source>
        <dbReference type="ARBA" id="ARBA00006442"/>
    </source>
</evidence>
<evidence type="ECO:0000256" key="7">
    <source>
        <dbReference type="ARBA" id="ARBA00023002"/>
    </source>
</evidence>
<dbReference type="PROSITE" id="PS51296">
    <property type="entry name" value="RIESKE"/>
    <property type="match status" value="1"/>
</dbReference>
<dbReference type="Proteomes" id="UP000294003">
    <property type="component" value="Unassembled WGS sequence"/>
</dbReference>
<evidence type="ECO:0000256" key="5">
    <source>
        <dbReference type="ARBA" id="ARBA00022723"/>
    </source>
</evidence>
<evidence type="ECO:0000313" key="11">
    <source>
        <dbReference type="EMBL" id="RYO94303.1"/>
    </source>
</evidence>
<dbReference type="InterPro" id="IPR050446">
    <property type="entry name" value="FAD-oxidoreductase/Apoptosis"/>
</dbReference>
<feature type="domain" description="Rieske" evidence="10">
    <location>
        <begin position="43"/>
        <end position="143"/>
    </location>
</feature>
<keyword evidence="8" id="KW-0408">Iron</keyword>
<dbReference type="InterPro" id="IPR016156">
    <property type="entry name" value="FAD/NAD-linked_Rdtase_dimer_sf"/>
</dbReference>
<keyword evidence="5" id="KW-0479">Metal-binding</keyword>
<name>A0ABY0HIM2_9PEZI</name>
<gene>
    <name evidence="11" type="ORF">DL762_000627</name>
</gene>
<dbReference type="InterPro" id="IPR036922">
    <property type="entry name" value="Rieske_2Fe-2S_sf"/>
</dbReference>